<feature type="domain" description="FAST kinase leucine-rich" evidence="8">
    <location>
        <begin position="380"/>
        <end position="450"/>
    </location>
</feature>
<evidence type="ECO:0000256" key="5">
    <source>
        <dbReference type="ARBA" id="ARBA00042265"/>
    </source>
</evidence>
<name>A0ABD1JAH9_9TELE</name>
<dbReference type="PANTHER" id="PTHR21228:SF59">
    <property type="entry name" value="FAST KINASE DOMAIN-CONTAINING PROTEIN 4"/>
    <property type="match status" value="1"/>
</dbReference>
<evidence type="ECO:0000259" key="8">
    <source>
        <dbReference type="Pfam" id="PF06743"/>
    </source>
</evidence>
<evidence type="ECO:0000256" key="2">
    <source>
        <dbReference type="ARBA" id="ARBA00022946"/>
    </source>
</evidence>
<dbReference type="Proteomes" id="UP001591681">
    <property type="component" value="Unassembled WGS sequence"/>
</dbReference>
<proteinExistence type="inferred from homology"/>
<evidence type="ECO:0000313" key="10">
    <source>
        <dbReference type="EMBL" id="KAL2084152.1"/>
    </source>
</evidence>
<dbReference type="Pfam" id="PF06743">
    <property type="entry name" value="FAST_1"/>
    <property type="match status" value="1"/>
</dbReference>
<reference evidence="10 11" key="1">
    <citation type="submission" date="2024-09" db="EMBL/GenBank/DDBJ databases">
        <title>A chromosome-level genome assembly of Gray's grenadier anchovy, Coilia grayii.</title>
        <authorList>
            <person name="Fu Z."/>
        </authorList>
    </citation>
    <scope>NUCLEOTIDE SEQUENCE [LARGE SCALE GENOMIC DNA]</scope>
    <source>
        <strain evidence="10">G4</strain>
        <tissue evidence="10">Muscle</tissue>
    </source>
</reference>
<evidence type="ECO:0000256" key="7">
    <source>
        <dbReference type="SAM" id="MobiDB-lite"/>
    </source>
</evidence>
<dbReference type="Pfam" id="PF08368">
    <property type="entry name" value="FAST_2"/>
    <property type="match status" value="1"/>
</dbReference>
<dbReference type="InterPro" id="IPR010622">
    <property type="entry name" value="FAST_Leu-rich"/>
</dbReference>
<dbReference type="AlphaFoldDB" id="A0ABD1JAH9"/>
<evidence type="ECO:0000256" key="6">
    <source>
        <dbReference type="ARBA" id="ARBA00043220"/>
    </source>
</evidence>
<dbReference type="InterPro" id="IPR050870">
    <property type="entry name" value="FAST_kinase"/>
</dbReference>
<keyword evidence="11" id="KW-1185">Reference proteome</keyword>
<dbReference type="EMBL" id="JBHFQA010000017">
    <property type="protein sequence ID" value="KAL2084152.1"/>
    <property type="molecule type" value="Genomic_DNA"/>
</dbReference>
<dbReference type="InterPro" id="IPR013579">
    <property type="entry name" value="FAST_2"/>
</dbReference>
<evidence type="ECO:0000256" key="1">
    <source>
        <dbReference type="ARBA" id="ARBA00004305"/>
    </source>
</evidence>
<feature type="region of interest" description="Disordered" evidence="7">
    <location>
        <begin position="477"/>
        <end position="501"/>
    </location>
</feature>
<gene>
    <name evidence="10" type="ORF">ACEWY4_019670</name>
</gene>
<organism evidence="10 11">
    <name type="scientific">Coilia grayii</name>
    <name type="common">Gray's grenadier anchovy</name>
    <dbReference type="NCBI Taxonomy" id="363190"/>
    <lineage>
        <taxon>Eukaryota</taxon>
        <taxon>Metazoa</taxon>
        <taxon>Chordata</taxon>
        <taxon>Craniata</taxon>
        <taxon>Vertebrata</taxon>
        <taxon>Euteleostomi</taxon>
        <taxon>Actinopterygii</taxon>
        <taxon>Neopterygii</taxon>
        <taxon>Teleostei</taxon>
        <taxon>Clupei</taxon>
        <taxon>Clupeiformes</taxon>
        <taxon>Clupeoidei</taxon>
        <taxon>Engraulidae</taxon>
        <taxon>Coilinae</taxon>
        <taxon>Coilia</taxon>
    </lineage>
</organism>
<feature type="domain" description="FAST kinase-like protein subdomain 2" evidence="9">
    <location>
        <begin position="493"/>
        <end position="545"/>
    </location>
</feature>
<feature type="compositionally biased region" description="Low complexity" evidence="7">
    <location>
        <begin position="479"/>
        <end position="488"/>
    </location>
</feature>
<protein>
    <recommendedName>
        <fullName evidence="4">FAST kinase domain-containing protein 4</fullName>
    </recommendedName>
    <alternativeName>
        <fullName evidence="6">Protein TBRG4</fullName>
    </alternativeName>
    <alternativeName>
        <fullName evidence="5">Transforming growth factor beta regulator 4</fullName>
    </alternativeName>
</protein>
<evidence type="ECO:0000256" key="3">
    <source>
        <dbReference type="ARBA" id="ARBA00038281"/>
    </source>
</evidence>
<dbReference type="GO" id="GO:0005759">
    <property type="term" value="C:mitochondrial matrix"/>
    <property type="evidence" value="ECO:0007669"/>
    <property type="project" value="UniProtKB-SubCell"/>
</dbReference>
<evidence type="ECO:0000256" key="4">
    <source>
        <dbReference type="ARBA" id="ARBA00040471"/>
    </source>
</evidence>
<comment type="caution">
    <text evidence="10">The sequence shown here is derived from an EMBL/GenBank/DDBJ whole genome shotgun (WGS) entry which is preliminary data.</text>
</comment>
<comment type="subcellular location">
    <subcellularLocation>
        <location evidence="1">Mitochondrion matrix</location>
    </subcellularLocation>
</comment>
<dbReference type="CDD" id="cd23739">
    <property type="entry name" value="TBRG4-like_N"/>
    <property type="match status" value="1"/>
</dbReference>
<dbReference type="PANTHER" id="PTHR21228">
    <property type="entry name" value="FAST LEU-RICH DOMAIN-CONTAINING"/>
    <property type="match status" value="1"/>
</dbReference>
<evidence type="ECO:0000259" key="9">
    <source>
        <dbReference type="Pfam" id="PF08368"/>
    </source>
</evidence>
<comment type="similarity">
    <text evidence="3">Belongs to the FAST kinase family.</text>
</comment>
<evidence type="ECO:0000313" key="11">
    <source>
        <dbReference type="Proteomes" id="UP001591681"/>
    </source>
</evidence>
<sequence>MTMRLLARFALVLPRSTRGFPAASALLQTSAAQSAEILGSQPQPKPPVAAATAARGLCEKHGLAKEEEKNFSFKRTQLDNLLSKAKSPEEVLQVWDKHGGSANQAAICLVQVSRLALEKSVEERRQLINDCTQLFHTVSSQVSSVWNGTLVNALRAISQLAVAPEHPVLRSLQAEALWRIRRFSYKQLAFLMEWVVAEQARLGRQAQGESLALANELPKQLELRWTELSEPRTVSMLTSRAAHLPPSLIEKLEDKALELAEHFVAEDIRRVAQALASQNRRAVPLLRALSYHLLQRPSRELTTPLLLDVAFAYGKLNFHQTQVFQRIAAEMLPRAPELSGTDVARCAKSFAFLKWLHLPLFEAFTEHYVANSEKYSTLQLCNLLMSLARLNFQPSKGEAFFSKVHSALADTLPHLEPFLLVDVVWSLCVMEQVKPEHLTLLTQPSLQEKLREGSPARVENYHVKLQHVMAEGILGGVNPTVPTSSTLPPTEPSHAPAPSQLQSGLHTALTSLTESKPNTLRTSVATCYGWTLDGELILDSENNPIELESVTAPHLPGGGGDKPLPEGARRMGFVAWEFPNFVLRSKELLGRFAMQKRHLQLAGFLLVEVGSLSGKDRYHMGENRRRMECLLLSLYTLYNEIKNCKAL</sequence>
<accession>A0ABD1JAH9</accession>
<keyword evidence="2" id="KW-0809">Transit peptide</keyword>